<accession>A0ABN9QVB0</accession>
<sequence>FWLQPCPWFLPRRLIAPCLWHLSENVSNSTGWQRSRQISPMEATGRAREGRNTVKGSTTDRKMRRQHARISADNLIRRLYTEIATLKWKIDSYDAWYWSWAKAKHEPNAISYNDEESCTVAVAEAKHEPNAISYNGDDPAKSCTAVVGDAKHEPNVISCDDVKSCTVATAEAKHEPNAISYRDESGRSAATTKPNVDSCRPENGAQVKMEPDDFYPSYCSGISACERGGMIEPFTSHTSRSTPSLGPGCSSYGYSAAIGPRRMQQVKLEPNIASYRDAISQELREISGTPGAPFLPGGSAVIDWGAIKNTDQDCKQM</sequence>
<feature type="region of interest" description="Disordered" evidence="1">
    <location>
        <begin position="176"/>
        <end position="207"/>
    </location>
</feature>
<feature type="region of interest" description="Disordered" evidence="1">
    <location>
        <begin position="33"/>
        <end position="66"/>
    </location>
</feature>
<feature type="non-terminal residue" evidence="2">
    <location>
        <position position="1"/>
    </location>
</feature>
<organism evidence="2 3">
    <name type="scientific">Prorocentrum cordatum</name>
    <dbReference type="NCBI Taxonomy" id="2364126"/>
    <lineage>
        <taxon>Eukaryota</taxon>
        <taxon>Sar</taxon>
        <taxon>Alveolata</taxon>
        <taxon>Dinophyceae</taxon>
        <taxon>Prorocentrales</taxon>
        <taxon>Prorocentraceae</taxon>
        <taxon>Prorocentrum</taxon>
    </lineage>
</organism>
<comment type="caution">
    <text evidence="2">The sequence shown here is derived from an EMBL/GenBank/DDBJ whole genome shotgun (WGS) entry which is preliminary data.</text>
</comment>
<keyword evidence="3" id="KW-1185">Reference proteome</keyword>
<name>A0ABN9QVB0_9DINO</name>
<dbReference type="Proteomes" id="UP001189429">
    <property type="component" value="Unassembled WGS sequence"/>
</dbReference>
<dbReference type="EMBL" id="CAUYUJ010003972">
    <property type="protein sequence ID" value="CAK0807641.1"/>
    <property type="molecule type" value="Genomic_DNA"/>
</dbReference>
<gene>
    <name evidence="2" type="ORF">PCOR1329_LOCUS13455</name>
</gene>
<reference evidence="2" key="1">
    <citation type="submission" date="2023-10" db="EMBL/GenBank/DDBJ databases">
        <authorList>
            <person name="Chen Y."/>
            <person name="Shah S."/>
            <person name="Dougan E. K."/>
            <person name="Thang M."/>
            <person name="Chan C."/>
        </authorList>
    </citation>
    <scope>NUCLEOTIDE SEQUENCE [LARGE SCALE GENOMIC DNA]</scope>
</reference>
<evidence type="ECO:0000313" key="2">
    <source>
        <dbReference type="EMBL" id="CAK0807641.1"/>
    </source>
</evidence>
<evidence type="ECO:0000313" key="3">
    <source>
        <dbReference type="Proteomes" id="UP001189429"/>
    </source>
</evidence>
<feature type="compositionally biased region" description="Basic and acidic residues" evidence="1">
    <location>
        <begin position="176"/>
        <end position="186"/>
    </location>
</feature>
<evidence type="ECO:0000256" key="1">
    <source>
        <dbReference type="SAM" id="MobiDB-lite"/>
    </source>
</evidence>
<proteinExistence type="predicted"/>
<protein>
    <submittedName>
        <fullName evidence="2">Uncharacterized protein</fullName>
    </submittedName>
</protein>